<keyword evidence="2" id="KW-1133">Transmembrane helix</keyword>
<dbReference type="Proteomes" id="UP000033203">
    <property type="component" value="Unassembled WGS sequence"/>
</dbReference>
<keyword evidence="2" id="KW-0472">Membrane</keyword>
<accession>A0A0D1M626</accession>
<dbReference type="AlphaFoldDB" id="A0A0D1M626"/>
<proteinExistence type="predicted"/>
<gene>
    <name evidence="3" type="ORF">SR41_15505</name>
</gene>
<dbReference type="PATRIC" id="fig|1549858.7.peg.2314"/>
<sequence>MDQRPAGLDDPALAAHAWARFRSIMAWMIAVAAACSAGAIVGLAWVHGPLRLITMAAVIGGVGGSIALAGALMGLVFLSSGTGHDEHVERHDPPAPGPRHDR</sequence>
<dbReference type="PROSITE" id="PS51257">
    <property type="entry name" value="PROKAR_LIPOPROTEIN"/>
    <property type="match status" value="1"/>
</dbReference>
<comment type="caution">
    <text evidence="3">The sequence shown here is derived from an EMBL/GenBank/DDBJ whole genome shotgun (WGS) entry which is preliminary data.</text>
</comment>
<evidence type="ECO:0000313" key="4">
    <source>
        <dbReference type="Proteomes" id="UP000033203"/>
    </source>
</evidence>
<feature type="transmembrane region" description="Helical" evidence="2">
    <location>
        <begin position="24"/>
        <end position="46"/>
    </location>
</feature>
<feature type="region of interest" description="Disordered" evidence="1">
    <location>
        <begin position="83"/>
        <end position="102"/>
    </location>
</feature>
<reference evidence="3 4" key="1">
    <citation type="submission" date="2015-01" db="EMBL/GenBank/DDBJ databases">
        <title>Genome of Sphingomonas taxi strain 30a.</title>
        <authorList>
            <person name="Eevers N."/>
            <person name="Van Hamme J."/>
            <person name="Bottos E."/>
            <person name="Weyens N."/>
            <person name="Vangronsveld J."/>
        </authorList>
    </citation>
    <scope>NUCLEOTIDE SEQUENCE [LARGE SCALE GENOMIC DNA]</scope>
    <source>
        <strain evidence="3 4">30a</strain>
    </source>
</reference>
<evidence type="ECO:0000256" key="2">
    <source>
        <dbReference type="SAM" id="Phobius"/>
    </source>
</evidence>
<name>A0A0D1M626_9SPHN</name>
<protein>
    <submittedName>
        <fullName evidence="3">Uncharacterized protein</fullName>
    </submittedName>
</protein>
<dbReference type="EMBL" id="JXTP01000083">
    <property type="protein sequence ID" value="KIU26292.1"/>
    <property type="molecule type" value="Genomic_DNA"/>
</dbReference>
<keyword evidence="2" id="KW-0812">Transmembrane</keyword>
<organism evidence="3 4">
    <name type="scientific">Sphingomonas melonis</name>
    <dbReference type="NCBI Taxonomy" id="152682"/>
    <lineage>
        <taxon>Bacteria</taxon>
        <taxon>Pseudomonadati</taxon>
        <taxon>Pseudomonadota</taxon>
        <taxon>Alphaproteobacteria</taxon>
        <taxon>Sphingomonadales</taxon>
        <taxon>Sphingomonadaceae</taxon>
        <taxon>Sphingomonas</taxon>
    </lineage>
</organism>
<evidence type="ECO:0000256" key="1">
    <source>
        <dbReference type="SAM" id="MobiDB-lite"/>
    </source>
</evidence>
<feature type="transmembrane region" description="Helical" evidence="2">
    <location>
        <begin position="52"/>
        <end position="78"/>
    </location>
</feature>
<evidence type="ECO:0000313" key="3">
    <source>
        <dbReference type="EMBL" id="KIU26292.1"/>
    </source>
</evidence>